<feature type="region of interest" description="Disordered" evidence="1">
    <location>
        <begin position="1"/>
        <end position="24"/>
    </location>
</feature>
<accession>A0AAV5AI85</accession>
<comment type="caution">
    <text evidence="2">The sequence shown here is derived from an EMBL/GenBank/DDBJ whole genome shotgun (WGS) entry which is preliminary data.</text>
</comment>
<organism evidence="2 3">
    <name type="scientific">Clathrus columnatus</name>
    <dbReference type="NCBI Taxonomy" id="1419009"/>
    <lineage>
        <taxon>Eukaryota</taxon>
        <taxon>Fungi</taxon>
        <taxon>Dikarya</taxon>
        <taxon>Basidiomycota</taxon>
        <taxon>Agaricomycotina</taxon>
        <taxon>Agaricomycetes</taxon>
        <taxon>Phallomycetidae</taxon>
        <taxon>Phallales</taxon>
        <taxon>Clathraceae</taxon>
        <taxon>Clathrus</taxon>
    </lineage>
</organism>
<reference evidence="2" key="1">
    <citation type="submission" date="2021-10" db="EMBL/GenBank/DDBJ databases">
        <title>De novo Genome Assembly of Clathrus columnatus (Basidiomycota, Fungi) Using Illumina and Nanopore Sequence Data.</title>
        <authorList>
            <person name="Ogiso-Tanaka E."/>
            <person name="Itagaki H."/>
            <person name="Hosoya T."/>
            <person name="Hosaka K."/>
        </authorList>
    </citation>
    <scope>NUCLEOTIDE SEQUENCE</scope>
    <source>
        <strain evidence="2">MO-923</strain>
    </source>
</reference>
<dbReference type="Proteomes" id="UP001050691">
    <property type="component" value="Unassembled WGS sequence"/>
</dbReference>
<proteinExistence type="predicted"/>
<name>A0AAV5AI85_9AGAM</name>
<feature type="region of interest" description="Disordered" evidence="1">
    <location>
        <begin position="45"/>
        <end position="121"/>
    </location>
</feature>
<feature type="compositionally biased region" description="Low complexity" evidence="1">
    <location>
        <begin position="68"/>
        <end position="79"/>
    </location>
</feature>
<evidence type="ECO:0000256" key="1">
    <source>
        <dbReference type="SAM" id="MobiDB-lite"/>
    </source>
</evidence>
<dbReference type="EMBL" id="BPWL01000008">
    <property type="protein sequence ID" value="GJJ13392.1"/>
    <property type="molecule type" value="Genomic_DNA"/>
</dbReference>
<sequence length="136" mass="15499">MSSSENKNGKCSSTSLLEDLNTRTDREYRLKQEWLGAKKQEEAARADLLQHNQKRQPKQNNSGLKYCNSSKTKTPNNNTGFPLENIGEEDHDDHDTPPNEFSSHAIHTPQSVLGNSRTTSPFLNKLRNWLRHRSPA</sequence>
<keyword evidence="3" id="KW-1185">Reference proteome</keyword>
<gene>
    <name evidence="2" type="ORF">Clacol_007646</name>
</gene>
<protein>
    <submittedName>
        <fullName evidence="2">Uncharacterized protein</fullName>
    </submittedName>
</protein>
<feature type="compositionally biased region" description="Polar residues" evidence="1">
    <location>
        <begin position="108"/>
        <end position="121"/>
    </location>
</feature>
<feature type="compositionally biased region" description="Polar residues" evidence="1">
    <location>
        <begin position="1"/>
        <end position="16"/>
    </location>
</feature>
<dbReference type="AlphaFoldDB" id="A0AAV5AI85"/>
<evidence type="ECO:0000313" key="2">
    <source>
        <dbReference type="EMBL" id="GJJ13392.1"/>
    </source>
</evidence>
<evidence type="ECO:0000313" key="3">
    <source>
        <dbReference type="Proteomes" id="UP001050691"/>
    </source>
</evidence>